<keyword evidence="2" id="KW-1185">Reference proteome</keyword>
<evidence type="ECO:0000313" key="2">
    <source>
        <dbReference type="Proteomes" id="UP000762676"/>
    </source>
</evidence>
<dbReference type="Proteomes" id="UP000762676">
    <property type="component" value="Unassembled WGS sequence"/>
</dbReference>
<organism evidence="1 2">
    <name type="scientific">Elysia marginata</name>
    <dbReference type="NCBI Taxonomy" id="1093978"/>
    <lineage>
        <taxon>Eukaryota</taxon>
        <taxon>Metazoa</taxon>
        <taxon>Spiralia</taxon>
        <taxon>Lophotrochozoa</taxon>
        <taxon>Mollusca</taxon>
        <taxon>Gastropoda</taxon>
        <taxon>Heterobranchia</taxon>
        <taxon>Euthyneura</taxon>
        <taxon>Panpulmonata</taxon>
        <taxon>Sacoglossa</taxon>
        <taxon>Placobranchoidea</taxon>
        <taxon>Plakobranchidae</taxon>
        <taxon>Elysia</taxon>
    </lineage>
</organism>
<dbReference type="EMBL" id="BMAT01006665">
    <property type="protein sequence ID" value="GFS17338.1"/>
    <property type="molecule type" value="Genomic_DNA"/>
</dbReference>
<comment type="caution">
    <text evidence="1">The sequence shown here is derived from an EMBL/GenBank/DDBJ whole genome shotgun (WGS) entry which is preliminary data.</text>
</comment>
<evidence type="ECO:0000313" key="1">
    <source>
        <dbReference type="EMBL" id="GFS17338.1"/>
    </source>
</evidence>
<protein>
    <submittedName>
        <fullName evidence="1">Uncharacterized protein</fullName>
    </submittedName>
</protein>
<proteinExistence type="predicted"/>
<sequence length="97" mass="11141">MKAEWIRPILTRKHLEKELKEVGVKAKIMPIEIGTRRYPESSSHDIHSKFSICGNRRNQKLQAKIAQNSCRLIWSWRNETFASQGLTIALILGNLVG</sequence>
<accession>A0AAV4J5V1</accession>
<reference evidence="1 2" key="1">
    <citation type="journal article" date="2021" name="Elife">
        <title>Chloroplast acquisition without the gene transfer in kleptoplastic sea slugs, Plakobranchus ocellatus.</title>
        <authorList>
            <person name="Maeda T."/>
            <person name="Takahashi S."/>
            <person name="Yoshida T."/>
            <person name="Shimamura S."/>
            <person name="Takaki Y."/>
            <person name="Nagai Y."/>
            <person name="Toyoda A."/>
            <person name="Suzuki Y."/>
            <person name="Arimoto A."/>
            <person name="Ishii H."/>
            <person name="Satoh N."/>
            <person name="Nishiyama T."/>
            <person name="Hasebe M."/>
            <person name="Maruyama T."/>
            <person name="Minagawa J."/>
            <person name="Obokata J."/>
            <person name="Shigenobu S."/>
        </authorList>
    </citation>
    <scope>NUCLEOTIDE SEQUENCE [LARGE SCALE GENOMIC DNA]</scope>
</reference>
<name>A0AAV4J5V1_9GAST</name>
<dbReference type="AlphaFoldDB" id="A0AAV4J5V1"/>
<gene>
    <name evidence="1" type="ORF">ElyMa_003236000</name>
</gene>